<accession>A0AAU7ZE52</accession>
<dbReference type="Pfam" id="PF01869">
    <property type="entry name" value="BcrAD_BadFG"/>
    <property type="match status" value="1"/>
</dbReference>
<dbReference type="SUPFAM" id="SSF53067">
    <property type="entry name" value="Actin-like ATPase domain"/>
    <property type="match status" value="2"/>
</dbReference>
<evidence type="ECO:0000259" key="1">
    <source>
        <dbReference type="Pfam" id="PF01869"/>
    </source>
</evidence>
<dbReference type="InterPro" id="IPR043129">
    <property type="entry name" value="ATPase_NBD"/>
</dbReference>
<dbReference type="InterPro" id="IPR052519">
    <property type="entry name" value="Euk-type_GlcNAc_Kinase"/>
</dbReference>
<reference evidence="2" key="2">
    <citation type="journal article" date="2024" name="Environ. Microbiol.">
        <title>Genome analysis and description of Tunturibacter gen. nov. expands the diversity of Terriglobia in tundra soils.</title>
        <authorList>
            <person name="Messyasz A."/>
            <person name="Mannisto M.K."/>
            <person name="Kerkhof L.J."/>
            <person name="Haggblom M.M."/>
        </authorList>
    </citation>
    <scope>NUCLEOTIDE SEQUENCE</scope>
    <source>
        <strain evidence="2">M8UP23</strain>
    </source>
</reference>
<dbReference type="RefSeq" id="WP_353069076.1">
    <property type="nucleotide sequence ID" value="NZ_CP132932.1"/>
</dbReference>
<feature type="domain" description="ATPase BadF/BadG/BcrA/BcrD type" evidence="1">
    <location>
        <begin position="7"/>
        <end position="299"/>
    </location>
</feature>
<protein>
    <submittedName>
        <fullName evidence="2">BadF/BadG/BcrA/BcrD ATPase family protein</fullName>
    </submittedName>
</protein>
<dbReference type="PANTHER" id="PTHR43190">
    <property type="entry name" value="N-ACETYL-D-GLUCOSAMINE KINASE"/>
    <property type="match status" value="1"/>
</dbReference>
<dbReference type="Gene3D" id="3.30.420.40">
    <property type="match status" value="2"/>
</dbReference>
<gene>
    <name evidence="2" type="ORF">RBB75_19685</name>
</gene>
<sequence>MAFYLALDLGGTKTEYVLADETRELARVRGGTIKRMRTDANTAAQNLDKALAELTSITGVSMRSVTRSCVGAAGITVALVTDWIREAFAERVGGSLVLVGDVEIALDAAFFGGPGVLVMAGTGSNVAGRFLSGNLTTAGGWGPALADQGSGNRIGHQALRDTFFAIDEGRTTTLLPTILELWQLPDLDSLIGYANQIPAPDFTRLAPLVVRCAAEGDAVAQNVLQREAEELAHLAHLVIERLQRDASEGRPGWVPDLAFTGSILEHVAPIRDGIVQALQRRYPSLKVLPGSVDPILGALWRARIGELLKAGGA</sequence>
<dbReference type="EMBL" id="CP132932">
    <property type="protein sequence ID" value="XCB26617.1"/>
    <property type="molecule type" value="Genomic_DNA"/>
</dbReference>
<reference evidence="2" key="1">
    <citation type="submission" date="2023-08" db="EMBL/GenBank/DDBJ databases">
        <authorList>
            <person name="Messyasz A."/>
            <person name="Mannisto M.K."/>
            <person name="Kerkhof L.J."/>
            <person name="Haggblom M."/>
        </authorList>
    </citation>
    <scope>NUCLEOTIDE SEQUENCE</scope>
    <source>
        <strain evidence="2">M8UP23</strain>
    </source>
</reference>
<proteinExistence type="predicted"/>
<organism evidence="2">
    <name type="scientific">Tunturiibacter empetritectus</name>
    <dbReference type="NCBI Taxonomy" id="3069691"/>
    <lineage>
        <taxon>Bacteria</taxon>
        <taxon>Pseudomonadati</taxon>
        <taxon>Acidobacteriota</taxon>
        <taxon>Terriglobia</taxon>
        <taxon>Terriglobales</taxon>
        <taxon>Acidobacteriaceae</taxon>
        <taxon>Tunturiibacter</taxon>
    </lineage>
</organism>
<dbReference type="InterPro" id="IPR002731">
    <property type="entry name" value="ATPase_BadF"/>
</dbReference>
<evidence type="ECO:0000313" key="2">
    <source>
        <dbReference type="EMBL" id="XCB26617.1"/>
    </source>
</evidence>
<dbReference type="PANTHER" id="PTHR43190:SF3">
    <property type="entry name" value="N-ACETYL-D-GLUCOSAMINE KINASE"/>
    <property type="match status" value="1"/>
</dbReference>
<dbReference type="AlphaFoldDB" id="A0AAU7ZE52"/>
<name>A0AAU7ZE52_9BACT</name>
<dbReference type="CDD" id="cd24007">
    <property type="entry name" value="ASKHA_NBD_eukNAGK-like"/>
    <property type="match status" value="1"/>
</dbReference>
<dbReference type="KEGG" id="temp:RBB75_19685"/>